<dbReference type="EMBL" id="VUJU01007354">
    <property type="protein sequence ID" value="KAF0746027.1"/>
    <property type="molecule type" value="Genomic_DNA"/>
</dbReference>
<evidence type="ECO:0000313" key="2">
    <source>
        <dbReference type="Proteomes" id="UP000478052"/>
    </source>
</evidence>
<dbReference type="Proteomes" id="UP000478052">
    <property type="component" value="Unassembled WGS sequence"/>
</dbReference>
<dbReference type="SUPFAM" id="SSF56219">
    <property type="entry name" value="DNase I-like"/>
    <property type="match status" value="1"/>
</dbReference>
<comment type="caution">
    <text evidence="1">The sequence shown here is derived from an EMBL/GenBank/DDBJ whole genome shotgun (WGS) entry which is preliminary data.</text>
</comment>
<reference evidence="1 2" key="1">
    <citation type="submission" date="2019-08" db="EMBL/GenBank/DDBJ databases">
        <title>Whole genome of Aphis craccivora.</title>
        <authorList>
            <person name="Voronova N.V."/>
            <person name="Shulinski R.S."/>
            <person name="Bandarenka Y.V."/>
            <person name="Zhorov D.G."/>
            <person name="Warner D."/>
        </authorList>
    </citation>
    <scope>NUCLEOTIDE SEQUENCE [LARGE SCALE GENOMIC DNA]</scope>
    <source>
        <strain evidence="1">180601</strain>
        <tissue evidence="1">Whole Body</tissue>
    </source>
</reference>
<evidence type="ECO:0000313" key="1">
    <source>
        <dbReference type="EMBL" id="KAF0746027.1"/>
    </source>
</evidence>
<name>A0A6G0XZG7_APHCR</name>
<dbReference type="GO" id="GO:0004527">
    <property type="term" value="F:exonuclease activity"/>
    <property type="evidence" value="ECO:0007669"/>
    <property type="project" value="UniProtKB-KW"/>
</dbReference>
<proteinExistence type="predicted"/>
<protein>
    <submittedName>
        <fullName evidence="1">Endo/exonuclease/phosphatase domain-containing protein</fullName>
    </submittedName>
</protein>
<sequence length="117" mass="13424">MNNNINIINTNNTQNNPFQGSLTRDIGPQLINFQLNVEVLSRDKSSYLARLLPELKADVVLLQETHVPDEEQMHCRENIDGYKLIPITSNMKPLLIYEMISLTQVTYIEQRLGLSLL</sequence>
<keyword evidence="1" id="KW-0378">Hydrolase</keyword>
<accession>A0A6G0XZG7</accession>
<keyword evidence="2" id="KW-1185">Reference proteome</keyword>
<dbReference type="Gene3D" id="3.60.10.10">
    <property type="entry name" value="Endonuclease/exonuclease/phosphatase"/>
    <property type="match status" value="1"/>
</dbReference>
<organism evidence="1 2">
    <name type="scientific">Aphis craccivora</name>
    <name type="common">Cowpea aphid</name>
    <dbReference type="NCBI Taxonomy" id="307492"/>
    <lineage>
        <taxon>Eukaryota</taxon>
        <taxon>Metazoa</taxon>
        <taxon>Ecdysozoa</taxon>
        <taxon>Arthropoda</taxon>
        <taxon>Hexapoda</taxon>
        <taxon>Insecta</taxon>
        <taxon>Pterygota</taxon>
        <taxon>Neoptera</taxon>
        <taxon>Paraneoptera</taxon>
        <taxon>Hemiptera</taxon>
        <taxon>Sternorrhyncha</taxon>
        <taxon>Aphidomorpha</taxon>
        <taxon>Aphidoidea</taxon>
        <taxon>Aphididae</taxon>
        <taxon>Aphidini</taxon>
        <taxon>Aphis</taxon>
        <taxon>Aphis</taxon>
    </lineage>
</organism>
<dbReference type="AlphaFoldDB" id="A0A6G0XZG7"/>
<keyword evidence="1" id="KW-0540">Nuclease</keyword>
<gene>
    <name evidence="1" type="ORF">FWK35_00018153</name>
</gene>
<dbReference type="InterPro" id="IPR036691">
    <property type="entry name" value="Endo/exonu/phosph_ase_sf"/>
</dbReference>
<keyword evidence="1" id="KW-0269">Exonuclease</keyword>